<keyword evidence="2" id="KW-0812">Transmembrane</keyword>
<name>A0A8T0X361_PANVG</name>
<dbReference type="InterPro" id="IPR037185">
    <property type="entry name" value="EmrE-like"/>
</dbReference>
<dbReference type="OrthoDB" id="685326at2759"/>
<evidence type="ECO:0000256" key="2">
    <source>
        <dbReference type="SAM" id="Phobius"/>
    </source>
</evidence>
<evidence type="ECO:0000313" key="3">
    <source>
        <dbReference type="EMBL" id="KAG2651743.1"/>
    </source>
</evidence>
<reference evidence="3" key="1">
    <citation type="submission" date="2020-05" db="EMBL/GenBank/DDBJ databases">
        <title>WGS assembly of Panicum virgatum.</title>
        <authorList>
            <person name="Lovell J.T."/>
            <person name="Jenkins J."/>
            <person name="Shu S."/>
            <person name="Juenger T.E."/>
            <person name="Schmutz J."/>
        </authorList>
    </citation>
    <scope>NUCLEOTIDE SEQUENCE</scope>
    <source>
        <strain evidence="3">AP13</strain>
    </source>
</reference>
<dbReference type="AlphaFoldDB" id="A0A8T0X361"/>
<sequence length="249" mass="27739">MRPPAEQHSGELLRKLSAALSQYTFFYGLQYTNAIFAITFTNMAPVLTFLIAVLLSSNFSLVKMTRLVGRLSKKQKEIVTDCGFGSIVALNCSSIPNNLVIWLAKHYDSRSKSVKLLGGKSFSIDGSAVHQILGIPLGGKKVPTKSSSHSKSIVLKDTSGSRQATKIDDLIATVNQNDSGVFVMQLLLSYRGKTHFHFKQEHAKPIRESLTYYLCTHEDNEIVLLDIKNIACQHGIFLENNVQGRKRYF</sequence>
<gene>
    <name evidence="3" type="ORF">PVAP13_1NG457119</name>
</gene>
<protein>
    <submittedName>
        <fullName evidence="3">Uncharacterized protein</fullName>
    </submittedName>
</protein>
<comment type="subcellular location">
    <subcellularLocation>
        <location evidence="1">Membrane</location>
        <topology evidence="1">Multi-pass membrane protein</topology>
    </subcellularLocation>
</comment>
<evidence type="ECO:0000313" key="4">
    <source>
        <dbReference type="Proteomes" id="UP000823388"/>
    </source>
</evidence>
<dbReference type="EMBL" id="CM029038">
    <property type="protein sequence ID" value="KAG2651743.1"/>
    <property type="molecule type" value="Genomic_DNA"/>
</dbReference>
<dbReference type="SUPFAM" id="SSF103481">
    <property type="entry name" value="Multidrug resistance efflux transporter EmrE"/>
    <property type="match status" value="1"/>
</dbReference>
<comment type="caution">
    <text evidence="3">The sequence shown here is derived from an EMBL/GenBank/DDBJ whole genome shotgun (WGS) entry which is preliminary data.</text>
</comment>
<dbReference type="Proteomes" id="UP000823388">
    <property type="component" value="Chromosome 1N"/>
</dbReference>
<proteinExistence type="predicted"/>
<accession>A0A8T0X361</accession>
<evidence type="ECO:0000256" key="1">
    <source>
        <dbReference type="ARBA" id="ARBA00004141"/>
    </source>
</evidence>
<organism evidence="3 4">
    <name type="scientific">Panicum virgatum</name>
    <name type="common">Blackwell switchgrass</name>
    <dbReference type="NCBI Taxonomy" id="38727"/>
    <lineage>
        <taxon>Eukaryota</taxon>
        <taxon>Viridiplantae</taxon>
        <taxon>Streptophyta</taxon>
        <taxon>Embryophyta</taxon>
        <taxon>Tracheophyta</taxon>
        <taxon>Spermatophyta</taxon>
        <taxon>Magnoliopsida</taxon>
        <taxon>Liliopsida</taxon>
        <taxon>Poales</taxon>
        <taxon>Poaceae</taxon>
        <taxon>PACMAD clade</taxon>
        <taxon>Panicoideae</taxon>
        <taxon>Panicodae</taxon>
        <taxon>Paniceae</taxon>
        <taxon>Panicinae</taxon>
        <taxon>Panicum</taxon>
        <taxon>Panicum sect. Hiantes</taxon>
    </lineage>
</organism>
<feature type="transmembrane region" description="Helical" evidence="2">
    <location>
        <begin position="35"/>
        <end position="56"/>
    </location>
</feature>
<keyword evidence="2" id="KW-1133">Transmembrane helix</keyword>
<keyword evidence="4" id="KW-1185">Reference proteome</keyword>
<keyword evidence="2" id="KW-0472">Membrane</keyword>